<evidence type="ECO:0000313" key="2">
    <source>
        <dbReference type="Proteomes" id="UP000316628"/>
    </source>
</evidence>
<accession>A0A543JR48</accession>
<proteinExistence type="predicted"/>
<dbReference type="Proteomes" id="UP000316628">
    <property type="component" value="Unassembled WGS sequence"/>
</dbReference>
<dbReference type="OrthoDB" id="3393373at2"/>
<dbReference type="AlphaFoldDB" id="A0A543JR48"/>
<protein>
    <submittedName>
        <fullName evidence="1">Uncharacterized protein</fullName>
    </submittedName>
</protein>
<sequence length="116" mass="12970">MAGYQVITRALRNESPKWDEFAERARQVLGQVVAGNLEVSAFFVGDPSALALVGTLRSELHRDAYEQFRSFVESALRGAVTEFPQIGDVLIDIANRYDEAEQLIELDLNQTYSAHP</sequence>
<keyword evidence="2" id="KW-1185">Reference proteome</keyword>
<gene>
    <name evidence="1" type="ORF">FHX81_7777</name>
</gene>
<evidence type="ECO:0000313" key="1">
    <source>
        <dbReference type="EMBL" id="TQM85298.1"/>
    </source>
</evidence>
<organism evidence="1 2">
    <name type="scientific">Saccharothrix saharensis</name>
    <dbReference type="NCBI Taxonomy" id="571190"/>
    <lineage>
        <taxon>Bacteria</taxon>
        <taxon>Bacillati</taxon>
        <taxon>Actinomycetota</taxon>
        <taxon>Actinomycetes</taxon>
        <taxon>Pseudonocardiales</taxon>
        <taxon>Pseudonocardiaceae</taxon>
        <taxon>Saccharothrix</taxon>
    </lineage>
</organism>
<name>A0A543JR48_9PSEU</name>
<comment type="caution">
    <text evidence="1">The sequence shown here is derived from an EMBL/GenBank/DDBJ whole genome shotgun (WGS) entry which is preliminary data.</text>
</comment>
<dbReference type="RefSeq" id="WP_141983355.1">
    <property type="nucleotide sequence ID" value="NZ_VFPP01000001.1"/>
</dbReference>
<dbReference type="EMBL" id="VFPP01000001">
    <property type="protein sequence ID" value="TQM85298.1"/>
    <property type="molecule type" value="Genomic_DNA"/>
</dbReference>
<reference evidence="1 2" key="1">
    <citation type="submission" date="2019-06" db="EMBL/GenBank/DDBJ databases">
        <title>Sequencing the genomes of 1000 actinobacteria strains.</title>
        <authorList>
            <person name="Klenk H.-P."/>
        </authorList>
    </citation>
    <scope>NUCLEOTIDE SEQUENCE [LARGE SCALE GENOMIC DNA]</scope>
    <source>
        <strain evidence="1 2">DSM 45456</strain>
    </source>
</reference>